<protein>
    <recommendedName>
        <fullName evidence="3">DUF3108 domain-containing protein</fullName>
    </recommendedName>
</protein>
<accession>A0AAT9FRS7</accession>
<sequence>MKLGIFAQISAVLIGVVCAVHAQDDVTEKQEPGTSVFHVTTWGDWKGDSLYAKTKNGFQQIDLHHLSKSEGLPFKRAEGIALHLKETDADSGEDVFPVALKVKVPATMRIPLLLVTRVDEKLSYQLYDLSPENFPGGSYRFVNISREPILLKAGKNHQRIDPGKEFLVKGGFGDRKLVKLAVYLADENNKPKRVWAVDSINRKSKRMTMFFYPAKSISGRLTLRCKSMVDYLHAKEE</sequence>
<gene>
    <name evidence="2" type="ORF">NT6N_36390</name>
</gene>
<evidence type="ECO:0000313" key="2">
    <source>
        <dbReference type="EMBL" id="BDS08599.1"/>
    </source>
</evidence>
<reference evidence="2" key="1">
    <citation type="submission" date="2024-07" db="EMBL/GenBank/DDBJ databases">
        <title>Complete genome sequence of Verrucomicrobiaceae bacterium NT6N.</title>
        <authorList>
            <person name="Huang C."/>
            <person name="Takami H."/>
            <person name="Hamasaki K."/>
        </authorList>
    </citation>
    <scope>NUCLEOTIDE SEQUENCE</scope>
    <source>
        <strain evidence="2">NT6N</strain>
    </source>
</reference>
<evidence type="ECO:0000256" key="1">
    <source>
        <dbReference type="SAM" id="SignalP"/>
    </source>
</evidence>
<dbReference type="EMBL" id="AP026866">
    <property type="protein sequence ID" value="BDS08599.1"/>
    <property type="molecule type" value="Genomic_DNA"/>
</dbReference>
<evidence type="ECO:0008006" key="3">
    <source>
        <dbReference type="Google" id="ProtNLM"/>
    </source>
</evidence>
<feature type="chain" id="PRO_5043445504" description="DUF3108 domain-containing protein" evidence="1">
    <location>
        <begin position="23"/>
        <end position="237"/>
    </location>
</feature>
<feature type="signal peptide" evidence="1">
    <location>
        <begin position="1"/>
        <end position="22"/>
    </location>
</feature>
<name>A0AAT9FRS7_9BACT</name>
<dbReference type="KEGG" id="osu:NT6N_36390"/>
<proteinExistence type="predicted"/>
<dbReference type="AlphaFoldDB" id="A0AAT9FRS7"/>
<keyword evidence="1" id="KW-0732">Signal</keyword>
<organism evidence="2">
    <name type="scientific">Oceaniferula spumae</name>
    <dbReference type="NCBI Taxonomy" id="2979115"/>
    <lineage>
        <taxon>Bacteria</taxon>
        <taxon>Pseudomonadati</taxon>
        <taxon>Verrucomicrobiota</taxon>
        <taxon>Verrucomicrobiia</taxon>
        <taxon>Verrucomicrobiales</taxon>
        <taxon>Verrucomicrobiaceae</taxon>
        <taxon>Oceaniferula</taxon>
    </lineage>
</organism>